<proteinExistence type="predicted"/>
<keyword evidence="2" id="KW-0472">Membrane</keyword>
<feature type="region of interest" description="Disordered" evidence="1">
    <location>
        <begin position="56"/>
        <end position="90"/>
    </location>
</feature>
<accession>A0AAW7QHQ8</accession>
<keyword evidence="2" id="KW-1133">Transmembrane helix</keyword>
<dbReference type="EMBL" id="JAUJGC010000008">
    <property type="protein sequence ID" value="MDN5269001.1"/>
    <property type="molecule type" value="Genomic_DNA"/>
</dbReference>
<gene>
    <name evidence="3" type="ORF">QY913_02280</name>
</gene>
<evidence type="ECO:0000256" key="2">
    <source>
        <dbReference type="SAM" id="Phobius"/>
    </source>
</evidence>
<feature type="transmembrane region" description="Helical" evidence="2">
    <location>
        <begin position="28"/>
        <end position="51"/>
    </location>
</feature>
<reference evidence="3" key="1">
    <citation type="submission" date="2023-07" db="EMBL/GenBank/DDBJ databases">
        <title>SVep1, a Temperate Phage of Human Oral Commensal Streptococcus vestibularis.</title>
        <authorList>
            <person name="Wu M."/>
            <person name="Zhu Y."/>
            <person name="Li Y."/>
        </authorList>
    </citation>
    <scope>NUCLEOTIDE SEQUENCE</scope>
    <source>
        <strain evidence="3">SVE8</strain>
    </source>
</reference>
<evidence type="ECO:0000256" key="1">
    <source>
        <dbReference type="SAM" id="MobiDB-lite"/>
    </source>
</evidence>
<feature type="compositionally biased region" description="Polar residues" evidence="1">
    <location>
        <begin position="78"/>
        <end position="90"/>
    </location>
</feature>
<comment type="caution">
    <text evidence="3">The sequence shown here is derived from an EMBL/GenBank/DDBJ whole genome shotgun (WGS) entry which is preliminary data.</text>
</comment>
<sequence>MSEFRRRKTERTKARKVSSFNKLKDPKIIRWVIGVVAVLAVVIPVVTLMWYSNNQKESETNPWKNGQLAKSKEVAAASSDNQSSQVDTSSLSDKQLEDWVFSTYAKEQGSTGENYKNLGWNVYSWTDDDDNLVYAQLYDTYGNEVLLFRVDKKGQLEAYGGIDGSSDSWDVVSKTYTTD</sequence>
<organism evidence="3 4">
    <name type="scientific">Streptococcus vestibularis</name>
    <dbReference type="NCBI Taxonomy" id="1343"/>
    <lineage>
        <taxon>Bacteria</taxon>
        <taxon>Bacillati</taxon>
        <taxon>Bacillota</taxon>
        <taxon>Bacilli</taxon>
        <taxon>Lactobacillales</taxon>
        <taxon>Streptococcaceae</taxon>
        <taxon>Streptococcus</taxon>
    </lineage>
</organism>
<keyword evidence="2" id="KW-0812">Transmembrane</keyword>
<evidence type="ECO:0000313" key="3">
    <source>
        <dbReference type="EMBL" id="MDN5269001.1"/>
    </source>
</evidence>
<name>A0AAW7QHQ8_STRVE</name>
<protein>
    <recommendedName>
        <fullName evidence="5">DUF4767 domain-containing protein</fullName>
    </recommendedName>
</protein>
<dbReference type="Proteomes" id="UP001172310">
    <property type="component" value="Unassembled WGS sequence"/>
</dbReference>
<dbReference type="RefSeq" id="WP_247918688.1">
    <property type="nucleotide sequence ID" value="NZ_JALDVO010000008.1"/>
</dbReference>
<evidence type="ECO:0008006" key="5">
    <source>
        <dbReference type="Google" id="ProtNLM"/>
    </source>
</evidence>
<dbReference type="AlphaFoldDB" id="A0AAW7QHQ8"/>
<evidence type="ECO:0000313" key="4">
    <source>
        <dbReference type="Proteomes" id="UP001172310"/>
    </source>
</evidence>